<evidence type="ECO:0008006" key="5">
    <source>
        <dbReference type="Google" id="ProtNLM"/>
    </source>
</evidence>
<feature type="compositionally biased region" description="Polar residues" evidence="1">
    <location>
        <begin position="634"/>
        <end position="643"/>
    </location>
</feature>
<feature type="compositionally biased region" description="Low complexity" evidence="1">
    <location>
        <begin position="1082"/>
        <end position="1098"/>
    </location>
</feature>
<dbReference type="InParanoid" id="A0A7J6IXW9"/>
<accession>A0A7J6IXW9</accession>
<reference evidence="3 4" key="2">
    <citation type="submission" date="2020-04" db="EMBL/GenBank/DDBJ databases">
        <title>Genome sequencing and assembly of multiple isolates from the Colletotrichum gloeosporioides species complex.</title>
        <authorList>
            <person name="Gan P."/>
            <person name="Shirasu K."/>
        </authorList>
    </citation>
    <scope>NUCLEOTIDE SEQUENCE [LARGE SCALE GENOMIC DNA]</scope>
    <source>
        <strain evidence="3 4">Nara gc5</strain>
    </source>
</reference>
<dbReference type="EMBL" id="ANPB02000006">
    <property type="protein sequence ID" value="KAF4481072.1"/>
    <property type="molecule type" value="Genomic_DNA"/>
</dbReference>
<feature type="region of interest" description="Disordered" evidence="1">
    <location>
        <begin position="1227"/>
        <end position="1265"/>
    </location>
</feature>
<feature type="region of interest" description="Disordered" evidence="1">
    <location>
        <begin position="133"/>
        <end position="283"/>
    </location>
</feature>
<dbReference type="GeneID" id="43604437"/>
<name>A0A7J6IXW9_COLFN</name>
<feature type="compositionally biased region" description="Basic and acidic residues" evidence="1">
    <location>
        <begin position="223"/>
        <end position="233"/>
    </location>
</feature>
<feature type="transmembrane region" description="Helical" evidence="2">
    <location>
        <begin position="13"/>
        <end position="46"/>
    </location>
</feature>
<gene>
    <name evidence="3" type="ORF">CGGC5_v010899</name>
</gene>
<comment type="caution">
    <text evidence="3">The sequence shown here is derived from an EMBL/GenBank/DDBJ whole genome shotgun (WGS) entry which is preliminary data.</text>
</comment>
<dbReference type="AlphaFoldDB" id="A0A7J6IXW9"/>
<feature type="compositionally biased region" description="Polar residues" evidence="1">
    <location>
        <begin position="614"/>
        <end position="624"/>
    </location>
</feature>
<keyword evidence="2" id="KW-0812">Transmembrane</keyword>
<keyword evidence="4" id="KW-1185">Reference proteome</keyword>
<keyword evidence="2" id="KW-0472">Membrane</keyword>
<feature type="region of interest" description="Disordered" evidence="1">
    <location>
        <begin position="932"/>
        <end position="961"/>
    </location>
</feature>
<feature type="region of interest" description="Disordered" evidence="1">
    <location>
        <begin position="1028"/>
        <end position="1129"/>
    </location>
</feature>
<sequence>MHFVTTPRVPTPFLFASLIALVLDLTLLLPCLVFILFIHSALAFGIQGKKRRNREFQEQKEGRLRNICAAWQCQGRRNIILPAGPPQPALRPHPLLRPPASSSPACYNRDLVQARKPGRTPSAKMGNTHSIESIQQSDLHSSSRRAPQKLSKPRVGNHGSISSAQAAGLLGSHSRTGSVSLPPSRSNSRVMSEAFSPEPPTTNELQTDTSSPAEAFPPVPPEPESKPETPARDWKRRASLFRSKSSQEARRKDKRRQTILVSPEAEDRMSRANSMTWESQKDMDQARQLQVDSWLVPGNRQSINYNLMSYESRRLLNLSEDLAACEENSIMSDSKFEASPFQVTANTWKSSHPHQPPATTPATPVAAPATPLPLPLPRANSDVSLYAPVRRRSMVQTPGVATRIPSATDYYYSASRRSSFRHSMPSTPAGGRSRLNSIEGGFMALNELIEAEPMPELLPPPVQEPVERALTPSDMDYRPLGTMKFGSLRITNGEASPLPSPDLEPSIEHQAMAEKLANDDLKGELEYGNYEVEITVSPAQRGATPKGLGPIETTLLGVESPRLRTDSPLSPELKVASKHTAMEDQLFEDDVQVEYSAEILTVRNDPNAKPSLEQLQADQSQKQYQGVVRADSGVVTSPTTEYQPNKPLSKADSGYSSNVSLRSFHAKPNATGKDRPARVTTEQLGDEKSVSNSSPLVAVPAISTINIDQVAIDAAGSDSASSTPPPVPPKNDSMTLPNTNTMTITSPRHLQFFNLARRDRKTTFDMAKAAETGPTSPQPAESSAAESDKPSTMTIGSGSQRASKFQRFLTGSGMRGPPAVHDTHAANDAVPTVPQDVQTKLEEHSGRFPLSARRLTLRTRESKDTLKTIFSVGSIEIGQSDAPDLAPIDRKIVVRKPVLQASEASEVPKTPKTPKTPRRLSFQNVGSTIGQAAASVMPRRSIHRKPVPSASAEKAKEEETKADEIYSGFESRITAIGSVSDSVGKSSFDQAFMALPQSREAERPRSASRTFTMTAQMERSMGTHLRAQGQMPSMNGDGGLAPSPRSQTFSEADLRRKTSPPVSLHTRSGKSLRKPAPLRPKSSSSSEGQQRRQSLSRQTSRETIYSYPAASPGGIDETLDVPPVPPMSPRRYTMLEQQYAMRRQASDDKWRPSNQAGLPPPRPAMRSMSTMSPAPPPRQLRHRASYDGYSQQYRGPVARGPPPMSQSASQSGAYYQQQLLNIEQQHWEQEEDISPDNAQPGLHRTRSRSRSVHTSGNPPYRVLHSYNSPAYRNVPIWG</sequence>
<reference evidence="3 4" key="1">
    <citation type="submission" date="2012-08" db="EMBL/GenBank/DDBJ databases">
        <authorList>
            <person name="Gan P.H.P."/>
            <person name="Ikeda K."/>
            <person name="Irieda H."/>
            <person name="Narusaka M."/>
            <person name="O'Connell R.J."/>
            <person name="Narusaka Y."/>
            <person name="Takano Y."/>
            <person name="Kubo Y."/>
            <person name="Shirasu K."/>
        </authorList>
    </citation>
    <scope>NUCLEOTIDE SEQUENCE [LARGE SCALE GENOMIC DNA]</scope>
    <source>
        <strain evidence="3 4">Nara gc5</strain>
    </source>
</reference>
<evidence type="ECO:0000313" key="4">
    <source>
        <dbReference type="Proteomes" id="UP000011096"/>
    </source>
</evidence>
<feature type="region of interest" description="Disordered" evidence="1">
    <location>
        <begin position="1142"/>
        <end position="1212"/>
    </location>
</feature>
<feature type="region of interest" description="Disordered" evidence="1">
    <location>
        <begin position="715"/>
        <end position="736"/>
    </location>
</feature>
<feature type="compositionally biased region" description="Low complexity" evidence="1">
    <location>
        <begin position="360"/>
        <end position="369"/>
    </location>
</feature>
<organism evidence="3 4">
    <name type="scientific">Colletotrichum fructicola (strain Nara gc5)</name>
    <name type="common">Anthracnose fungus</name>
    <name type="synonym">Colletotrichum gloeosporioides (strain Nara gc5)</name>
    <dbReference type="NCBI Taxonomy" id="1213859"/>
    <lineage>
        <taxon>Eukaryota</taxon>
        <taxon>Fungi</taxon>
        <taxon>Dikarya</taxon>
        <taxon>Ascomycota</taxon>
        <taxon>Pezizomycotina</taxon>
        <taxon>Sordariomycetes</taxon>
        <taxon>Hypocreomycetidae</taxon>
        <taxon>Glomerellales</taxon>
        <taxon>Glomerellaceae</taxon>
        <taxon>Colletotrichum</taxon>
        <taxon>Colletotrichum gloeosporioides species complex</taxon>
    </lineage>
</organism>
<proteinExistence type="predicted"/>
<dbReference type="Proteomes" id="UP000011096">
    <property type="component" value="Unassembled WGS sequence"/>
</dbReference>
<evidence type="ECO:0000313" key="3">
    <source>
        <dbReference type="EMBL" id="KAF4481072.1"/>
    </source>
</evidence>
<feature type="region of interest" description="Disordered" evidence="1">
    <location>
        <begin position="768"/>
        <end position="801"/>
    </location>
</feature>
<dbReference type="OrthoDB" id="5341904at2759"/>
<feature type="compositionally biased region" description="Polar residues" evidence="1">
    <location>
        <begin position="790"/>
        <end position="801"/>
    </location>
</feature>
<feature type="region of interest" description="Disordered" evidence="1">
    <location>
        <begin position="83"/>
        <end position="107"/>
    </location>
</feature>
<feature type="compositionally biased region" description="Pro residues" evidence="1">
    <location>
        <begin position="83"/>
        <end position="97"/>
    </location>
</feature>
<protein>
    <recommendedName>
        <fullName evidence="5">Proteophosphoglycan ppg4</fullName>
    </recommendedName>
</protein>
<dbReference type="RefSeq" id="XP_031892491.2">
    <property type="nucleotide sequence ID" value="XM_032020224.2"/>
</dbReference>
<evidence type="ECO:0000256" key="2">
    <source>
        <dbReference type="SAM" id="Phobius"/>
    </source>
</evidence>
<evidence type="ECO:0000256" key="1">
    <source>
        <dbReference type="SAM" id="MobiDB-lite"/>
    </source>
</evidence>
<feature type="region of interest" description="Disordered" evidence="1">
    <location>
        <begin position="614"/>
        <end position="692"/>
    </location>
</feature>
<keyword evidence="2" id="KW-1133">Transmembrane helix</keyword>
<feature type="compositionally biased region" description="Polar residues" evidence="1">
    <location>
        <begin position="173"/>
        <end position="190"/>
    </location>
</feature>
<feature type="region of interest" description="Disordered" evidence="1">
    <location>
        <begin position="347"/>
        <end position="374"/>
    </location>
</feature>